<feature type="chain" id="PRO_5025408704" evidence="1">
    <location>
        <begin position="21"/>
        <end position="97"/>
    </location>
</feature>
<accession>A0A6A5G1W8</accession>
<feature type="signal peptide" evidence="1">
    <location>
        <begin position="1"/>
        <end position="20"/>
    </location>
</feature>
<dbReference type="AlphaFoldDB" id="A0A6A5G1W8"/>
<dbReference type="EMBL" id="WUAV01000006">
    <property type="protein sequence ID" value="KAF1748793.1"/>
    <property type="molecule type" value="Genomic_DNA"/>
</dbReference>
<protein>
    <submittedName>
        <fullName evidence="2">Uncharacterized protein</fullName>
    </submittedName>
</protein>
<keyword evidence="1" id="KW-0732">Signal</keyword>
<gene>
    <name evidence="2" type="ORF">GCK72_025260</name>
</gene>
<evidence type="ECO:0000313" key="2">
    <source>
        <dbReference type="EMBL" id="KAF1748793.1"/>
    </source>
</evidence>
<reference evidence="2 3" key="1">
    <citation type="submission" date="2019-12" db="EMBL/GenBank/DDBJ databases">
        <title>Chromosome-level assembly of the Caenorhabditis remanei genome.</title>
        <authorList>
            <person name="Teterina A.A."/>
            <person name="Willis J.H."/>
            <person name="Phillips P.C."/>
        </authorList>
    </citation>
    <scope>NUCLEOTIDE SEQUENCE [LARGE SCALE GENOMIC DNA]</scope>
    <source>
        <strain evidence="2 3">PX506</strain>
        <tissue evidence="2">Whole organism</tissue>
    </source>
</reference>
<dbReference type="RefSeq" id="XP_003100253.2">
    <property type="nucleotide sequence ID" value="XM_003100205.2"/>
</dbReference>
<name>A0A6A5G1W8_CAERE</name>
<dbReference type="GeneID" id="9826609"/>
<sequence>MQLSYLLVIIFAVLTPFTNAVSCLVGGSHTLKAVDGFKSCVKTYIYSTTIYWYDGSNEYDGSQDCLMEWNEDVENFFRSCYCDNVNFCNVQMGSEKF</sequence>
<dbReference type="KEGG" id="crq:GCK72_025260"/>
<proteinExistence type="predicted"/>
<evidence type="ECO:0000313" key="3">
    <source>
        <dbReference type="Proteomes" id="UP000483820"/>
    </source>
</evidence>
<organism evidence="2 3">
    <name type="scientific">Caenorhabditis remanei</name>
    <name type="common">Caenorhabditis vulgaris</name>
    <dbReference type="NCBI Taxonomy" id="31234"/>
    <lineage>
        <taxon>Eukaryota</taxon>
        <taxon>Metazoa</taxon>
        <taxon>Ecdysozoa</taxon>
        <taxon>Nematoda</taxon>
        <taxon>Chromadorea</taxon>
        <taxon>Rhabditida</taxon>
        <taxon>Rhabditina</taxon>
        <taxon>Rhabditomorpha</taxon>
        <taxon>Rhabditoidea</taxon>
        <taxon>Rhabditidae</taxon>
        <taxon>Peloderinae</taxon>
        <taxon>Caenorhabditis</taxon>
    </lineage>
</organism>
<evidence type="ECO:0000256" key="1">
    <source>
        <dbReference type="SAM" id="SignalP"/>
    </source>
</evidence>
<dbReference type="CTD" id="9826609"/>
<dbReference type="Proteomes" id="UP000483820">
    <property type="component" value="Chromosome X"/>
</dbReference>
<comment type="caution">
    <text evidence="2">The sequence shown here is derived from an EMBL/GenBank/DDBJ whole genome shotgun (WGS) entry which is preliminary data.</text>
</comment>